<dbReference type="Pfam" id="PF12796">
    <property type="entry name" value="Ank_2"/>
    <property type="match status" value="2"/>
</dbReference>
<dbReference type="Gene3D" id="1.25.40.20">
    <property type="entry name" value="Ankyrin repeat-containing domain"/>
    <property type="match status" value="2"/>
</dbReference>
<sequence length="469" mass="51015">MRAHEEMMGAGQIAQWSDSMGMLIFTSHQWTSYAHLDHTGVQFRVLTSLMAASVLTKLVGQATGLNHHEEDERTKELSMAPARTAQSFDVDLGRVFVWLDYWSIPQNSKTCKDAAIRSIPAYASSAVIMLVLAPPVDHADTGEPLGVTTYRARGWCRAEEWIFGLSDVVGSAAPRVYLCEEAGVPPSKMANVPTSHRLRDPNSSVLRGGFTCCQRNHVDSHGKGIVCDKIMMLELLETVEEKVASGLLDHGDLPGWRRLLTTRWARMCEEPTHQPADHFLAALRIDNKFEKLEGNMYPLHYAVYANNTRAIAELLKSGADLYCRDGDGNSPLILAGTSDSSLAVKELLEAGADINDRNKLGCTPLMAATVSPAKQSMKILLASGADFSIPFSNTCVVAAIRGMTPLHFAAFYGHEFAVDLLLDANADAAARVPEECESAGCTALEIARRRGHAQVIAALSAAESQVFCV</sequence>
<keyword evidence="2 3" id="KW-0040">ANK repeat</keyword>
<protein>
    <submittedName>
        <fullName evidence="4">Uncharacterized protein</fullName>
    </submittedName>
</protein>
<dbReference type="SUPFAM" id="SSF48403">
    <property type="entry name" value="Ankyrin repeat"/>
    <property type="match status" value="1"/>
</dbReference>
<dbReference type="Proteomes" id="UP001189429">
    <property type="component" value="Unassembled WGS sequence"/>
</dbReference>
<dbReference type="SMART" id="SM00248">
    <property type="entry name" value="ANK"/>
    <property type="match status" value="5"/>
</dbReference>
<accession>A0ABN9R0J3</accession>
<dbReference type="InterPro" id="IPR050663">
    <property type="entry name" value="Ankyrin-SOCS_Box"/>
</dbReference>
<dbReference type="InterPro" id="IPR002110">
    <property type="entry name" value="Ankyrin_rpt"/>
</dbReference>
<dbReference type="PROSITE" id="PS50088">
    <property type="entry name" value="ANK_REPEAT"/>
    <property type="match status" value="3"/>
</dbReference>
<evidence type="ECO:0000313" key="5">
    <source>
        <dbReference type="Proteomes" id="UP001189429"/>
    </source>
</evidence>
<feature type="repeat" description="ANK" evidence="3">
    <location>
        <begin position="294"/>
        <end position="326"/>
    </location>
</feature>
<reference evidence="4" key="1">
    <citation type="submission" date="2023-10" db="EMBL/GenBank/DDBJ databases">
        <authorList>
            <person name="Chen Y."/>
            <person name="Shah S."/>
            <person name="Dougan E. K."/>
            <person name="Thang M."/>
            <person name="Chan C."/>
        </authorList>
    </citation>
    <scope>NUCLEOTIDE SEQUENCE [LARGE SCALE GENOMIC DNA]</scope>
</reference>
<feature type="repeat" description="ANK" evidence="3">
    <location>
        <begin position="401"/>
        <end position="433"/>
    </location>
</feature>
<evidence type="ECO:0000313" key="4">
    <source>
        <dbReference type="EMBL" id="CAK0809623.1"/>
    </source>
</evidence>
<comment type="caution">
    <text evidence="4">The sequence shown here is derived from an EMBL/GenBank/DDBJ whole genome shotgun (WGS) entry which is preliminary data.</text>
</comment>
<evidence type="ECO:0000256" key="2">
    <source>
        <dbReference type="ARBA" id="ARBA00023043"/>
    </source>
</evidence>
<name>A0ABN9R0J3_9DINO</name>
<proteinExistence type="predicted"/>
<dbReference type="PANTHER" id="PTHR24193:SF121">
    <property type="entry name" value="ADA2A-CONTAINING COMPLEX COMPONENT 3, ISOFORM D"/>
    <property type="match status" value="1"/>
</dbReference>
<organism evidence="4 5">
    <name type="scientific">Prorocentrum cordatum</name>
    <dbReference type="NCBI Taxonomy" id="2364126"/>
    <lineage>
        <taxon>Eukaryota</taxon>
        <taxon>Sar</taxon>
        <taxon>Alveolata</taxon>
        <taxon>Dinophyceae</taxon>
        <taxon>Prorocentrales</taxon>
        <taxon>Prorocentraceae</taxon>
        <taxon>Prorocentrum</taxon>
    </lineage>
</organism>
<feature type="repeat" description="ANK" evidence="3">
    <location>
        <begin position="327"/>
        <end position="359"/>
    </location>
</feature>
<keyword evidence="1" id="KW-0677">Repeat</keyword>
<evidence type="ECO:0000256" key="1">
    <source>
        <dbReference type="ARBA" id="ARBA00022737"/>
    </source>
</evidence>
<gene>
    <name evidence="4" type="ORF">PCOR1329_LOCUS14834</name>
</gene>
<evidence type="ECO:0000256" key="3">
    <source>
        <dbReference type="PROSITE-ProRule" id="PRU00023"/>
    </source>
</evidence>
<dbReference type="PROSITE" id="PS50297">
    <property type="entry name" value="ANK_REP_REGION"/>
    <property type="match status" value="3"/>
</dbReference>
<dbReference type="InterPro" id="IPR036770">
    <property type="entry name" value="Ankyrin_rpt-contain_sf"/>
</dbReference>
<dbReference type="PANTHER" id="PTHR24193">
    <property type="entry name" value="ANKYRIN REPEAT PROTEIN"/>
    <property type="match status" value="1"/>
</dbReference>
<dbReference type="EMBL" id="CAUYUJ010004447">
    <property type="protein sequence ID" value="CAK0809623.1"/>
    <property type="molecule type" value="Genomic_DNA"/>
</dbReference>
<keyword evidence="5" id="KW-1185">Reference proteome</keyword>